<gene>
    <name evidence="2" type="ORF">GQ55_6G108300</name>
</gene>
<dbReference type="Gramene" id="PUZ50889">
    <property type="protein sequence ID" value="PUZ50889"/>
    <property type="gene ID" value="GQ55_6G108300"/>
</dbReference>
<evidence type="ECO:0000313" key="2">
    <source>
        <dbReference type="EMBL" id="PUZ50889.1"/>
    </source>
</evidence>
<protein>
    <submittedName>
        <fullName evidence="2">Uncharacterized protein</fullName>
    </submittedName>
</protein>
<evidence type="ECO:0000256" key="1">
    <source>
        <dbReference type="SAM" id="MobiDB-lite"/>
    </source>
</evidence>
<organism evidence="2 3">
    <name type="scientific">Panicum hallii var. hallii</name>
    <dbReference type="NCBI Taxonomy" id="1504633"/>
    <lineage>
        <taxon>Eukaryota</taxon>
        <taxon>Viridiplantae</taxon>
        <taxon>Streptophyta</taxon>
        <taxon>Embryophyta</taxon>
        <taxon>Tracheophyta</taxon>
        <taxon>Spermatophyta</taxon>
        <taxon>Magnoliopsida</taxon>
        <taxon>Liliopsida</taxon>
        <taxon>Poales</taxon>
        <taxon>Poaceae</taxon>
        <taxon>PACMAD clade</taxon>
        <taxon>Panicoideae</taxon>
        <taxon>Panicodae</taxon>
        <taxon>Paniceae</taxon>
        <taxon>Panicinae</taxon>
        <taxon>Panicum</taxon>
        <taxon>Panicum sect. Panicum</taxon>
    </lineage>
</organism>
<feature type="region of interest" description="Disordered" evidence="1">
    <location>
        <begin position="1"/>
        <end position="23"/>
    </location>
</feature>
<name>A0A2T7D5N4_9POAL</name>
<reference evidence="2 3" key="1">
    <citation type="submission" date="2018-04" db="EMBL/GenBank/DDBJ databases">
        <title>WGS assembly of Panicum hallii var. hallii HAL2.</title>
        <authorList>
            <person name="Lovell J."/>
            <person name="Jenkins J."/>
            <person name="Lowry D."/>
            <person name="Mamidi S."/>
            <person name="Sreedasyam A."/>
            <person name="Weng X."/>
            <person name="Barry K."/>
            <person name="Bonette J."/>
            <person name="Campitelli B."/>
            <person name="Daum C."/>
            <person name="Gordon S."/>
            <person name="Gould B."/>
            <person name="Lipzen A."/>
            <person name="MacQueen A."/>
            <person name="Palacio-Mejia J."/>
            <person name="Plott C."/>
            <person name="Shakirov E."/>
            <person name="Shu S."/>
            <person name="Yoshinaga Y."/>
            <person name="Zane M."/>
            <person name="Rokhsar D."/>
            <person name="Grimwood J."/>
            <person name="Schmutz J."/>
            <person name="Juenger T."/>
        </authorList>
    </citation>
    <scope>NUCLEOTIDE SEQUENCE [LARGE SCALE GENOMIC DNA]</scope>
    <source>
        <strain evidence="3">cv. HAL2</strain>
    </source>
</reference>
<dbReference type="AlphaFoldDB" id="A0A2T7D5N4"/>
<dbReference type="EMBL" id="CM009754">
    <property type="protein sequence ID" value="PUZ50889.1"/>
    <property type="molecule type" value="Genomic_DNA"/>
</dbReference>
<feature type="compositionally biased region" description="Polar residues" evidence="1">
    <location>
        <begin position="1"/>
        <end position="16"/>
    </location>
</feature>
<proteinExistence type="predicted"/>
<keyword evidence="3" id="KW-1185">Reference proteome</keyword>
<evidence type="ECO:0000313" key="3">
    <source>
        <dbReference type="Proteomes" id="UP000244336"/>
    </source>
</evidence>
<accession>A0A2T7D5N4</accession>
<dbReference type="Proteomes" id="UP000244336">
    <property type="component" value="Chromosome 6"/>
</dbReference>
<sequence length="64" mass="7156">MRQAMSRHQASKSVPSSDAEDQQQIAKVDAIHLRSIEVIQNRIVVKHSAVESAFKLAMLLCPAW</sequence>